<organism evidence="3">
    <name type="scientific">mine drainage metagenome</name>
    <dbReference type="NCBI Taxonomy" id="410659"/>
    <lineage>
        <taxon>unclassified sequences</taxon>
        <taxon>metagenomes</taxon>
        <taxon>ecological metagenomes</taxon>
    </lineage>
</organism>
<name>E6Q410_9ZZZZ</name>
<reference evidence="3" key="1">
    <citation type="submission" date="2009-10" db="EMBL/GenBank/DDBJ databases">
        <title>Diversity of trophic interactions inside an arsenic-rich microbial ecosystem.</title>
        <authorList>
            <person name="Bertin P.N."/>
            <person name="Heinrich-Salmeron A."/>
            <person name="Pelletier E."/>
            <person name="Goulhen-Chollet F."/>
            <person name="Arsene-Ploetze F."/>
            <person name="Gallien S."/>
            <person name="Calteau A."/>
            <person name="Vallenet D."/>
            <person name="Casiot C."/>
            <person name="Chane-Woon-Ming B."/>
            <person name="Giloteaux L."/>
            <person name="Barakat M."/>
            <person name="Bonnefoy V."/>
            <person name="Bruneel O."/>
            <person name="Chandler M."/>
            <person name="Cleiss J."/>
            <person name="Duran R."/>
            <person name="Elbaz-Poulichet F."/>
            <person name="Fonknechten N."/>
            <person name="Lauga B."/>
            <person name="Mornico D."/>
            <person name="Ortet P."/>
            <person name="Schaeffer C."/>
            <person name="Siguier P."/>
            <person name="Alexander Thil Smith A."/>
            <person name="Van Dorsselaer A."/>
            <person name="Weissenbach J."/>
            <person name="Medigue C."/>
            <person name="Le Paslier D."/>
        </authorList>
    </citation>
    <scope>NUCLEOTIDE SEQUENCE</scope>
</reference>
<dbReference type="Gene3D" id="1.10.12.10">
    <property type="entry name" value="Lyase 2-enoyl-coa Hydratase, Chain A, domain 2"/>
    <property type="match status" value="1"/>
</dbReference>
<dbReference type="PANTHER" id="PTHR11941">
    <property type="entry name" value="ENOYL-COA HYDRATASE-RELATED"/>
    <property type="match status" value="1"/>
</dbReference>
<dbReference type="InterPro" id="IPR029045">
    <property type="entry name" value="ClpP/crotonase-like_dom_sf"/>
</dbReference>
<dbReference type="Pfam" id="PF00378">
    <property type="entry name" value="ECH_1"/>
    <property type="match status" value="1"/>
</dbReference>
<dbReference type="Gene3D" id="3.90.226.10">
    <property type="entry name" value="2-enoyl-CoA Hydratase, Chain A, domain 1"/>
    <property type="match status" value="1"/>
</dbReference>
<dbReference type="CDD" id="cd06558">
    <property type="entry name" value="crotonase-like"/>
    <property type="match status" value="1"/>
</dbReference>
<dbReference type="InterPro" id="IPR001753">
    <property type="entry name" value="Enoyl-CoA_hydra/iso"/>
</dbReference>
<keyword evidence="2" id="KW-0456">Lyase</keyword>
<evidence type="ECO:0000313" key="3">
    <source>
        <dbReference type="EMBL" id="CBI01969.1"/>
    </source>
</evidence>
<accession>E6Q410</accession>
<comment type="similarity">
    <text evidence="1">Belongs to the enoyl-CoA hydratase/isomerase family.</text>
</comment>
<comment type="caution">
    <text evidence="3">The sequence shown here is derived from an EMBL/GenBank/DDBJ whole genome shotgun (WGS) entry which is preliminary data.</text>
</comment>
<dbReference type="InterPro" id="IPR018376">
    <property type="entry name" value="Enoyl-CoA_hyd/isom_CS"/>
</dbReference>
<dbReference type="EMBL" id="CABO01000028">
    <property type="protein sequence ID" value="CBI01969.1"/>
    <property type="molecule type" value="Genomic_DNA"/>
</dbReference>
<dbReference type="GO" id="GO:0016836">
    <property type="term" value="F:hydro-lyase activity"/>
    <property type="evidence" value="ECO:0007669"/>
    <property type="project" value="UniProtKB-ARBA"/>
</dbReference>
<sequence>MMSRNGSTTQSTPFGREQRAFEGKRVINYHVDGHIAVVEMDDPPANTYTHEMMRQLDEAIVDARFDSNVEVILLIGKGEKFFSAGANIAMLNSVTPEFKYMFCLHANETLSRLEQTPKLVIAALNGHCVGGGMEIAMAADIRIARKDAGKIGLPEVALGVLPGTGGTQRLARMVGKSRAIELMVTGKTFSFEQAADWGIVNDVLEGDAASFREQMFAYARQFCTPNKAPMAVGHIKRAVQSGAEMPLEAGLTLERELQSLLFKSGDAKEGIAAYNEKRVARFKNG</sequence>
<dbReference type="GO" id="GO:0006635">
    <property type="term" value="P:fatty acid beta-oxidation"/>
    <property type="evidence" value="ECO:0007669"/>
    <property type="project" value="TreeGrafter"/>
</dbReference>
<gene>
    <name evidence="3" type="ORF">CARN4_2164</name>
</gene>
<evidence type="ECO:0000256" key="2">
    <source>
        <dbReference type="ARBA" id="ARBA00023239"/>
    </source>
</evidence>
<dbReference type="FunFam" id="1.10.12.10:FF:000001">
    <property type="entry name" value="Probable enoyl-CoA hydratase, mitochondrial"/>
    <property type="match status" value="1"/>
</dbReference>
<dbReference type="PANTHER" id="PTHR11941:SF54">
    <property type="entry name" value="ENOYL-COA HYDRATASE, MITOCHONDRIAL"/>
    <property type="match status" value="1"/>
</dbReference>
<dbReference type="InterPro" id="IPR014748">
    <property type="entry name" value="Enoyl-CoA_hydra_C"/>
</dbReference>
<protein>
    <submittedName>
        <fullName evidence="3">Enoyl-CoA hydratase</fullName>
    </submittedName>
</protein>
<proteinExistence type="inferred from homology"/>
<dbReference type="PROSITE" id="PS00166">
    <property type="entry name" value="ENOYL_COA_HYDRATASE"/>
    <property type="match status" value="1"/>
</dbReference>
<evidence type="ECO:0000256" key="1">
    <source>
        <dbReference type="ARBA" id="ARBA00005254"/>
    </source>
</evidence>
<dbReference type="SUPFAM" id="SSF52096">
    <property type="entry name" value="ClpP/crotonase"/>
    <property type="match status" value="1"/>
</dbReference>
<dbReference type="AlphaFoldDB" id="E6Q410"/>